<dbReference type="PANTHER" id="PTHR21974:SF2">
    <property type="entry name" value="RE15880P"/>
    <property type="match status" value="1"/>
</dbReference>
<keyword evidence="3" id="KW-1185">Reference proteome</keyword>
<dbReference type="AlphaFoldDB" id="A0A926EHY9"/>
<reference evidence="2" key="1">
    <citation type="submission" date="2020-08" db="EMBL/GenBank/DDBJ databases">
        <title>Genome public.</title>
        <authorList>
            <person name="Liu C."/>
            <person name="Sun Q."/>
        </authorList>
    </citation>
    <scope>NUCLEOTIDE SEQUENCE</scope>
    <source>
        <strain evidence="2">NSJ-12</strain>
    </source>
</reference>
<dbReference type="Gene3D" id="1.20.1170.10">
    <property type="match status" value="1"/>
</dbReference>
<dbReference type="PANTHER" id="PTHR21974">
    <property type="entry name" value="RE15880P"/>
    <property type="match status" value="1"/>
</dbReference>
<comment type="caution">
    <text evidence="2">The sequence shown here is derived from an EMBL/GenBank/DDBJ whole genome shotgun (WGS) entry which is preliminary data.</text>
</comment>
<name>A0A926EHY9_9FIRM</name>
<keyword evidence="1" id="KW-0175">Coiled coil</keyword>
<protein>
    <submittedName>
        <fullName evidence="2">Uncharacterized protein</fullName>
    </submittedName>
</protein>
<proteinExistence type="predicted"/>
<dbReference type="EMBL" id="JACRSY010000006">
    <property type="protein sequence ID" value="MBC8578895.1"/>
    <property type="molecule type" value="Genomic_DNA"/>
</dbReference>
<evidence type="ECO:0000256" key="1">
    <source>
        <dbReference type="SAM" id="Coils"/>
    </source>
</evidence>
<sequence>MLEQINLEIEALLKDYTHPDSLYKKIDGTKTMLENARYELKKLEGIMEKEQLDVEKMSQTSLKTLFYKCLGTHDKQVAKEKEEALAAVLKYESCKKSVDELTDKLSQLTNKHYEMSKVQDKLDALYEEKRRVMASLNMPEYAKIGQLEKEMSFIRREIKELKEAITPGNMAINTLNEAIELLDSAGDWGTWDLLGGGLVADMMKHDKIDKAKQAILNAQTYVQRLQVELQDVNMSLDSSIHITGGAVFADFFFDGLIADWYMQSKISQSRDNVVAICGKIRKIVSTLSTQLNHKEKDLEAKEREIKCIIRGDLSNGKE</sequence>
<dbReference type="Proteomes" id="UP000655830">
    <property type="component" value="Unassembled WGS sequence"/>
</dbReference>
<evidence type="ECO:0000313" key="3">
    <source>
        <dbReference type="Proteomes" id="UP000655830"/>
    </source>
</evidence>
<dbReference type="RefSeq" id="WP_249332035.1">
    <property type="nucleotide sequence ID" value="NZ_JACRSY010000006.1"/>
</dbReference>
<accession>A0A926EHY9</accession>
<feature type="coiled-coil region" evidence="1">
    <location>
        <begin position="33"/>
        <end position="60"/>
    </location>
</feature>
<gene>
    <name evidence="2" type="ORF">H8718_05030</name>
</gene>
<organism evidence="2 3">
    <name type="scientific">Zhenhengia yiwuensis</name>
    <dbReference type="NCBI Taxonomy" id="2763666"/>
    <lineage>
        <taxon>Bacteria</taxon>
        <taxon>Bacillati</taxon>
        <taxon>Bacillota</taxon>
        <taxon>Clostridia</taxon>
        <taxon>Lachnospirales</taxon>
        <taxon>Lachnospiraceae</taxon>
        <taxon>Zhenhengia</taxon>
    </lineage>
</organism>
<evidence type="ECO:0000313" key="2">
    <source>
        <dbReference type="EMBL" id="MBC8578895.1"/>
    </source>
</evidence>